<organism evidence="6 7">
    <name type="scientific">Richelia sinica FACHB-800</name>
    <dbReference type="NCBI Taxonomy" id="1357546"/>
    <lineage>
        <taxon>Bacteria</taxon>
        <taxon>Bacillati</taxon>
        <taxon>Cyanobacteriota</taxon>
        <taxon>Cyanophyceae</taxon>
        <taxon>Nostocales</taxon>
        <taxon>Nostocaceae</taxon>
        <taxon>Richelia</taxon>
    </lineage>
</organism>
<accession>A0A975T662</accession>
<dbReference type="SUPFAM" id="SSF55060">
    <property type="entry name" value="GHMP Kinase, C-terminal domain"/>
    <property type="match status" value="1"/>
</dbReference>
<evidence type="ECO:0000256" key="2">
    <source>
        <dbReference type="ARBA" id="ARBA00022741"/>
    </source>
</evidence>
<dbReference type="GO" id="GO:0004335">
    <property type="term" value="F:galactokinase activity"/>
    <property type="evidence" value="ECO:0007669"/>
    <property type="project" value="TreeGrafter"/>
</dbReference>
<name>A0A975T662_9NOST</name>
<evidence type="ECO:0000313" key="6">
    <source>
        <dbReference type="EMBL" id="QXE22187.1"/>
    </source>
</evidence>
<reference evidence="6" key="1">
    <citation type="submission" date="2017-04" db="EMBL/GenBank/DDBJ databases">
        <title>Genome deletions in a multicellular cyanobacterial endosymbiont for morphological adaptation in marine diatoms.</title>
        <authorList>
            <person name="Wang Y."/>
            <person name="Gao H."/>
            <person name="Li R."/>
            <person name="Xu X."/>
        </authorList>
    </citation>
    <scope>NUCLEOTIDE SEQUENCE</scope>
    <source>
        <strain evidence="6">FACHB 800</strain>
    </source>
</reference>
<comment type="similarity">
    <text evidence="1">Belongs to the GHMP kinase family. GalK subfamily.</text>
</comment>
<sequence>MEIFVPGRLCLFGEHSDWAGSYRCHNPELKKGYTLLVGTNQGLYANVKSHPSHLLLKMSLNDGHVKTLALNMEKQTLLEVAKAGGFFSYAAGVAYQILNHYQVGGLEIDNYCTDLPIKKGLSSSATVCVLVARAFNQVYDLKMSHREEMEFAYQGEITTPSSCGRMDQGCAYGNQPIAMVFDGDRTEVIELAAAKNLFFVIVDLGASKNTQQILAQLHQCYPFARNDIETQVQEFLGAISYQITQGAVEAIQAGDAEKIGILMKQFQEYFDRYLIPACPTELTAPILHKLLNYPPIQPYIFGGKGVGSQGDGTAQFIVKDAASQQKLIDIINRDFQAMQCLKLTIYAQPSS</sequence>
<dbReference type="AlphaFoldDB" id="A0A975T662"/>
<dbReference type="Gene3D" id="3.30.70.890">
    <property type="entry name" value="GHMP kinase, C-terminal domain"/>
    <property type="match status" value="1"/>
</dbReference>
<feature type="domain" description="GHMP kinase N-terminal" evidence="5">
    <location>
        <begin position="89"/>
        <end position="173"/>
    </location>
</feature>
<dbReference type="InterPro" id="IPR006204">
    <property type="entry name" value="GHMP_kinase_N_dom"/>
</dbReference>
<evidence type="ECO:0000256" key="4">
    <source>
        <dbReference type="ARBA" id="ARBA00022840"/>
    </source>
</evidence>
<proteinExistence type="inferred from homology"/>
<keyword evidence="2" id="KW-0547">Nucleotide-binding</keyword>
<dbReference type="InterPro" id="IPR020568">
    <property type="entry name" value="Ribosomal_Su5_D2-typ_SF"/>
</dbReference>
<evidence type="ECO:0000313" key="7">
    <source>
        <dbReference type="Proteomes" id="UP000683511"/>
    </source>
</evidence>
<dbReference type="KEGG" id="rsin:B6N60_00868"/>
<evidence type="ECO:0000256" key="3">
    <source>
        <dbReference type="ARBA" id="ARBA00022777"/>
    </source>
</evidence>
<evidence type="ECO:0000259" key="5">
    <source>
        <dbReference type="Pfam" id="PF00288"/>
    </source>
</evidence>
<dbReference type="PRINTS" id="PR00959">
    <property type="entry name" value="MEVGALKINASE"/>
</dbReference>
<dbReference type="SUPFAM" id="SSF54211">
    <property type="entry name" value="Ribosomal protein S5 domain 2-like"/>
    <property type="match status" value="1"/>
</dbReference>
<evidence type="ECO:0000256" key="1">
    <source>
        <dbReference type="ARBA" id="ARBA00006566"/>
    </source>
</evidence>
<dbReference type="GO" id="GO:0006012">
    <property type="term" value="P:galactose metabolic process"/>
    <property type="evidence" value="ECO:0007669"/>
    <property type="project" value="TreeGrafter"/>
</dbReference>
<dbReference type="PANTHER" id="PTHR10457">
    <property type="entry name" value="MEVALONATE KINASE/GALACTOKINASE"/>
    <property type="match status" value="1"/>
</dbReference>
<dbReference type="EMBL" id="CP021056">
    <property type="protein sequence ID" value="QXE22187.1"/>
    <property type="molecule type" value="Genomic_DNA"/>
</dbReference>
<dbReference type="RefSeq" id="WP_190603078.1">
    <property type="nucleotide sequence ID" value="NZ_CP021056.1"/>
</dbReference>
<keyword evidence="3" id="KW-0808">Transferase</keyword>
<dbReference type="PANTHER" id="PTHR10457:SF7">
    <property type="entry name" value="GALACTOKINASE-RELATED"/>
    <property type="match status" value="1"/>
</dbReference>
<dbReference type="GO" id="GO:0005829">
    <property type="term" value="C:cytosol"/>
    <property type="evidence" value="ECO:0007669"/>
    <property type="project" value="TreeGrafter"/>
</dbReference>
<keyword evidence="3" id="KW-0418">Kinase</keyword>
<gene>
    <name evidence="6" type="ORF">B6N60_00868</name>
</gene>
<keyword evidence="7" id="KW-1185">Reference proteome</keyword>
<dbReference type="InterPro" id="IPR014721">
    <property type="entry name" value="Ribsml_uS5_D2-typ_fold_subgr"/>
</dbReference>
<dbReference type="GO" id="GO:0005524">
    <property type="term" value="F:ATP binding"/>
    <property type="evidence" value="ECO:0007669"/>
    <property type="project" value="UniProtKB-KW"/>
</dbReference>
<dbReference type="Pfam" id="PF00288">
    <property type="entry name" value="GHMP_kinases_N"/>
    <property type="match status" value="1"/>
</dbReference>
<dbReference type="Proteomes" id="UP000683511">
    <property type="component" value="Chromosome"/>
</dbReference>
<keyword evidence="4" id="KW-0067">ATP-binding</keyword>
<dbReference type="InterPro" id="IPR036554">
    <property type="entry name" value="GHMP_kinase_C_sf"/>
</dbReference>
<protein>
    <submittedName>
        <fullName evidence="6">Galactokinase</fullName>
    </submittedName>
</protein>
<dbReference type="Gene3D" id="3.30.230.10">
    <property type="match status" value="1"/>
</dbReference>